<keyword evidence="2" id="KW-1185">Reference proteome</keyword>
<dbReference type="EMBL" id="KN837360">
    <property type="protein sequence ID" value="KIJ26708.1"/>
    <property type="molecule type" value="Genomic_DNA"/>
</dbReference>
<gene>
    <name evidence="1" type="ORF">M422DRAFT_272220</name>
</gene>
<evidence type="ECO:0000313" key="2">
    <source>
        <dbReference type="Proteomes" id="UP000054279"/>
    </source>
</evidence>
<dbReference type="HOGENOM" id="CLU_934371_0_0_1"/>
<proteinExistence type="predicted"/>
<name>A0A0C9TC20_SPHS4</name>
<protein>
    <submittedName>
        <fullName evidence="1">Unplaced genomic scaffold SPHSTscaffold_285, whole genome shotgun sequence</fullName>
    </submittedName>
</protein>
<sequence>MGTSVGSFSAKELRAESMAVQVERSIAHHFILDIQSQFGRGQGGMWNWQQDPQLSETRHIALMSLTGSLCTRTTSRISDETLCIASMLAMDNTPPVSITIPGVKSQDNELRKLADRELADRRMELMCHLIGKFSEDVIFLKYLRFPTLRYRCEFYPPSHKKYDDNIVVVHTSSDGRSDVGLIVSLPVILLGPLFSEFNAYDGSLIAEAAIEDPSKEEFMKSNRYLIQPLQLNETGEHFSWVLGTSYCLIMQCPRECRVNPKPTVAVIGRLFPEDTDLPRIRHESLARVRLLDSGHCRV</sequence>
<reference evidence="1 2" key="1">
    <citation type="submission" date="2014-06" db="EMBL/GenBank/DDBJ databases">
        <title>Evolutionary Origins and Diversification of the Mycorrhizal Mutualists.</title>
        <authorList>
            <consortium name="DOE Joint Genome Institute"/>
            <consortium name="Mycorrhizal Genomics Consortium"/>
            <person name="Kohler A."/>
            <person name="Kuo A."/>
            <person name="Nagy L.G."/>
            <person name="Floudas D."/>
            <person name="Copeland A."/>
            <person name="Barry K.W."/>
            <person name="Cichocki N."/>
            <person name="Veneault-Fourrey C."/>
            <person name="LaButti K."/>
            <person name="Lindquist E.A."/>
            <person name="Lipzen A."/>
            <person name="Lundell T."/>
            <person name="Morin E."/>
            <person name="Murat C."/>
            <person name="Riley R."/>
            <person name="Ohm R."/>
            <person name="Sun H."/>
            <person name="Tunlid A."/>
            <person name="Henrissat B."/>
            <person name="Grigoriev I.V."/>
            <person name="Hibbett D.S."/>
            <person name="Martin F."/>
        </authorList>
    </citation>
    <scope>NUCLEOTIDE SEQUENCE [LARGE SCALE GENOMIC DNA]</scope>
    <source>
        <strain evidence="1 2">SS14</strain>
    </source>
</reference>
<dbReference type="Proteomes" id="UP000054279">
    <property type="component" value="Unassembled WGS sequence"/>
</dbReference>
<organism evidence="1 2">
    <name type="scientific">Sphaerobolus stellatus (strain SS14)</name>
    <dbReference type="NCBI Taxonomy" id="990650"/>
    <lineage>
        <taxon>Eukaryota</taxon>
        <taxon>Fungi</taxon>
        <taxon>Dikarya</taxon>
        <taxon>Basidiomycota</taxon>
        <taxon>Agaricomycotina</taxon>
        <taxon>Agaricomycetes</taxon>
        <taxon>Phallomycetidae</taxon>
        <taxon>Geastrales</taxon>
        <taxon>Sphaerobolaceae</taxon>
        <taxon>Sphaerobolus</taxon>
    </lineage>
</organism>
<evidence type="ECO:0000313" key="1">
    <source>
        <dbReference type="EMBL" id="KIJ26708.1"/>
    </source>
</evidence>
<accession>A0A0C9TC20</accession>
<dbReference type="AlphaFoldDB" id="A0A0C9TC20"/>